<accession>A9VVG1</accession>
<dbReference type="Proteomes" id="UP000002154">
    <property type="component" value="Plasmid pBWB402"/>
</dbReference>
<dbReference type="PANTHER" id="PTHR39179:SF1">
    <property type="entry name" value="SPORE COAT PROTEIN I"/>
    <property type="match status" value="1"/>
</dbReference>
<sequence>MARAKMVMHHTVIREYKRMVVYVENHNEEAVYTLSPEEEQKLVALAETMIQHWDIQATTIELIQGGQLALVWKIHTTDGPFCLKRIHRPEKKALFSIHAQDYLAKKGMRVPSIIPSKVNQLYTKHGPFLFVVYEWIEGRPFELTMQEDLEMIMKGLADFHVASIGYKPPPGIPIFTKLGRWPNHYIKRFQQMEIWKNLSATMPDDPFSQLYLAEIDAFILEAKHTHQRLLESEYTKWTDELQTFPNLCHQDYGTGNSLLDPSNQIWVIDLDTVSYDLPIRDLRKMIIPLLDTTGVWNADQFQIMINAYESVSPLTAEQKKIMFIDMLFPYELYDVIREKYVRKSPLLANELAEAMEYERIKSKALNILIEEF</sequence>
<dbReference type="KEGG" id="bwe:BcerKBAB4_5431"/>
<geneLocation type="plasmid" evidence="2 3">
    <name>pBWB402</name>
</geneLocation>
<dbReference type="InterPro" id="IPR011009">
    <property type="entry name" value="Kinase-like_dom_sf"/>
</dbReference>
<evidence type="ECO:0000259" key="1">
    <source>
        <dbReference type="Pfam" id="PF01636"/>
    </source>
</evidence>
<feature type="domain" description="Aminoglycoside phosphotransferase" evidence="1">
    <location>
        <begin position="59"/>
        <end position="286"/>
    </location>
</feature>
<name>A9VVG1_BACMK</name>
<keyword evidence="2" id="KW-0614">Plasmid</keyword>
<reference evidence="2 3" key="1">
    <citation type="journal article" date="2008" name="Chem. Biol. Interact.">
        <title>Extending the Bacillus cereus group genomics to putative food-borne pathogens of different toxicity.</title>
        <authorList>
            <person name="Lapidus A."/>
            <person name="Goltsman E."/>
            <person name="Auger S."/>
            <person name="Galleron N."/>
            <person name="Segurens B."/>
            <person name="Dossat C."/>
            <person name="Land M.L."/>
            <person name="Broussolle V."/>
            <person name="Brillard J."/>
            <person name="Guinebretiere M.H."/>
            <person name="Sanchis V."/>
            <person name="Nguen-The C."/>
            <person name="Lereclus D."/>
            <person name="Richardson P."/>
            <person name="Wincker P."/>
            <person name="Weissenbach J."/>
            <person name="Ehrlich S.D."/>
            <person name="Sorokin A."/>
        </authorList>
    </citation>
    <scope>NUCLEOTIDE SEQUENCE [LARGE SCALE GENOMIC DNA]</scope>
    <source>
        <strain evidence="3">KBAB4</strain>
        <plasmid evidence="2 3">pBWB402</plasmid>
    </source>
</reference>
<dbReference type="InterPro" id="IPR014255">
    <property type="entry name" value="Spore_coat_CotS"/>
</dbReference>
<proteinExistence type="predicted"/>
<dbReference type="Gene3D" id="3.30.200.20">
    <property type="entry name" value="Phosphorylase Kinase, domain 1"/>
    <property type="match status" value="1"/>
</dbReference>
<evidence type="ECO:0000313" key="2">
    <source>
        <dbReference type="EMBL" id="ABY46776.1"/>
    </source>
</evidence>
<gene>
    <name evidence="2" type="ordered locus">BcerKBAB4_5431</name>
</gene>
<protein>
    <submittedName>
        <fullName evidence="2">Spore coat protein CotS</fullName>
    </submittedName>
</protein>
<keyword evidence="2" id="KW-0946">Virion</keyword>
<dbReference type="NCBIfam" id="TIGR02906">
    <property type="entry name" value="spore_CotS"/>
    <property type="match status" value="1"/>
</dbReference>
<dbReference type="PANTHER" id="PTHR39179">
    <property type="entry name" value="SPORE COAT PROTEIN I"/>
    <property type="match status" value="1"/>
</dbReference>
<organism evidence="2 3">
    <name type="scientific">Bacillus mycoides (strain KBAB4)</name>
    <name type="common">Bacillus weihenstephanensis</name>
    <dbReference type="NCBI Taxonomy" id="315730"/>
    <lineage>
        <taxon>Bacteria</taxon>
        <taxon>Bacillati</taxon>
        <taxon>Bacillota</taxon>
        <taxon>Bacilli</taxon>
        <taxon>Bacillales</taxon>
        <taxon>Bacillaceae</taxon>
        <taxon>Bacillus</taxon>
        <taxon>Bacillus cereus group</taxon>
    </lineage>
</organism>
<evidence type="ECO:0000313" key="3">
    <source>
        <dbReference type="Proteomes" id="UP000002154"/>
    </source>
</evidence>
<dbReference type="Gene3D" id="3.90.1200.10">
    <property type="match status" value="1"/>
</dbReference>
<dbReference type="HOGENOM" id="CLU_042636_2_0_9"/>
<dbReference type="InterPro" id="IPR002575">
    <property type="entry name" value="Aminoglycoside_PTrfase"/>
</dbReference>
<dbReference type="Pfam" id="PF01636">
    <property type="entry name" value="APH"/>
    <property type="match status" value="1"/>
</dbReference>
<dbReference type="InterPro" id="IPR047175">
    <property type="entry name" value="CotS-like"/>
</dbReference>
<keyword evidence="2" id="KW-0167">Capsid protein</keyword>
<dbReference type="SUPFAM" id="SSF56112">
    <property type="entry name" value="Protein kinase-like (PK-like)"/>
    <property type="match status" value="1"/>
</dbReference>
<dbReference type="EMBL" id="CP000905">
    <property type="protein sequence ID" value="ABY46776.1"/>
    <property type="molecule type" value="Genomic_DNA"/>
</dbReference>
<dbReference type="AlphaFoldDB" id="A9VVG1"/>
<dbReference type="GO" id="GO:0042601">
    <property type="term" value="C:endospore-forming forespore"/>
    <property type="evidence" value="ECO:0007669"/>
    <property type="project" value="TreeGrafter"/>
</dbReference>